<dbReference type="InterPro" id="IPR005625">
    <property type="entry name" value="PepSY-ass_TM"/>
</dbReference>
<reference evidence="2 3" key="1">
    <citation type="submission" date="2020-08" db="EMBL/GenBank/DDBJ databases">
        <title>The genome sequence of type strain Novosphingobium flavum NBRC 111647.</title>
        <authorList>
            <person name="Liu Y."/>
        </authorList>
    </citation>
    <scope>NUCLEOTIDE SEQUENCE [LARGE SCALE GENOMIC DNA]</scope>
    <source>
        <strain evidence="2 3">NBRC 111647</strain>
    </source>
</reference>
<dbReference type="RefSeq" id="WP_185665697.1">
    <property type="nucleotide sequence ID" value="NZ_JACLAW010000019.1"/>
</dbReference>
<feature type="transmembrane region" description="Helical" evidence="1">
    <location>
        <begin position="159"/>
        <end position="185"/>
    </location>
</feature>
<accession>A0A7X1FUU1</accession>
<dbReference type="Proteomes" id="UP000566813">
    <property type="component" value="Unassembled WGS sequence"/>
</dbReference>
<dbReference type="PANTHER" id="PTHR34219:SF3">
    <property type="entry name" value="BLL7967 PROTEIN"/>
    <property type="match status" value="1"/>
</dbReference>
<feature type="transmembrane region" description="Helical" evidence="1">
    <location>
        <begin position="361"/>
        <end position="382"/>
    </location>
</feature>
<keyword evidence="1" id="KW-0472">Membrane</keyword>
<dbReference type="PANTHER" id="PTHR34219">
    <property type="entry name" value="IRON-REGULATED INNER MEMBRANE PROTEIN-RELATED"/>
    <property type="match status" value="1"/>
</dbReference>
<feature type="transmembrane region" description="Helical" evidence="1">
    <location>
        <begin position="214"/>
        <end position="235"/>
    </location>
</feature>
<evidence type="ECO:0000313" key="3">
    <source>
        <dbReference type="Proteomes" id="UP000566813"/>
    </source>
</evidence>
<dbReference type="EMBL" id="JACLAW010000019">
    <property type="protein sequence ID" value="MBC2667399.1"/>
    <property type="molecule type" value="Genomic_DNA"/>
</dbReference>
<keyword evidence="1" id="KW-0812">Transmembrane</keyword>
<keyword evidence="1" id="KW-1133">Transmembrane helix</keyword>
<name>A0A7X1FUU1_9SPHN</name>
<proteinExistence type="predicted"/>
<protein>
    <submittedName>
        <fullName evidence="2">PepSY domain-containing protein</fullName>
    </submittedName>
</protein>
<gene>
    <name evidence="2" type="ORF">H7F51_17915</name>
</gene>
<keyword evidence="3" id="KW-1185">Reference proteome</keyword>
<dbReference type="Pfam" id="PF03929">
    <property type="entry name" value="PepSY_TM"/>
    <property type="match status" value="1"/>
</dbReference>
<sequence length="399" mass="44047">MLRWHRMAAVLAAILLIWVSFTGTVTQLADMRALVTHAPETDPDMLMMRQHIPGPPNYSVVSAPDYTAPALPAGTDYGASIAKAAALGRAAAPGQDLRLVEVRGAEGKLVGHVQMGDKQLAFDLADGAPLPDRFVPPPQPGRDFKSTRSTWKSFHRFLFLPWGTTINFLAALGLAALIFTGLFHYAKLYKARAKIGRGGLWWKGGDWWRTLHRWIALGASVLVIWLTLGGLALSLDNMGSSLHQLIGGPRAPGAFDGDQSKPMTDAELAPMLATTLKAYESAYPGTGIKVLRLRYFVGYPQGVIVAADKDSSQRVFNARTGAAMKMWEPGYPDLSFPTGWDLHQKLKQFHRGDLFGLGGRWLILFAGLSLVYLSLSGVWMWFQLYRKRRGNGRKELFWK</sequence>
<comment type="caution">
    <text evidence="2">The sequence shown here is derived from an EMBL/GenBank/DDBJ whole genome shotgun (WGS) entry which is preliminary data.</text>
</comment>
<evidence type="ECO:0000313" key="2">
    <source>
        <dbReference type="EMBL" id="MBC2667399.1"/>
    </source>
</evidence>
<dbReference type="AlphaFoldDB" id="A0A7X1FUU1"/>
<organism evidence="2 3">
    <name type="scientific">Novosphingobium flavum</name>
    <dbReference type="NCBI Taxonomy" id="1778672"/>
    <lineage>
        <taxon>Bacteria</taxon>
        <taxon>Pseudomonadati</taxon>
        <taxon>Pseudomonadota</taxon>
        <taxon>Alphaproteobacteria</taxon>
        <taxon>Sphingomonadales</taxon>
        <taxon>Sphingomonadaceae</taxon>
        <taxon>Novosphingobium</taxon>
    </lineage>
</organism>
<evidence type="ECO:0000256" key="1">
    <source>
        <dbReference type="SAM" id="Phobius"/>
    </source>
</evidence>